<dbReference type="EMBL" id="JAAAHW010010216">
    <property type="protein sequence ID" value="KAF9928869.1"/>
    <property type="molecule type" value="Genomic_DNA"/>
</dbReference>
<name>A0A9P6LS85_9FUNG</name>
<protein>
    <submittedName>
        <fullName evidence="1">Uncharacterized protein</fullName>
    </submittedName>
</protein>
<dbReference type="Proteomes" id="UP000749646">
    <property type="component" value="Unassembled WGS sequence"/>
</dbReference>
<accession>A0A9P6LS85</accession>
<proteinExistence type="predicted"/>
<sequence length="124" mass="14040">MHRQISTGKVMADCDLKVLDLHYIPARKTRTLRDDLLDTSGQSSRRLTPFGWVQSQLLRSMKQAITSSSQLLHDEEPEAVRKQLKVHEKRIKGLETLLKTFYLDMSLVDTTEDGPDSISTAATV</sequence>
<comment type="caution">
    <text evidence="1">The sequence shown here is derived from an EMBL/GenBank/DDBJ whole genome shotgun (WGS) entry which is preliminary data.</text>
</comment>
<dbReference type="OrthoDB" id="10650576at2759"/>
<organism evidence="1 2">
    <name type="scientific">Modicella reniformis</name>
    <dbReference type="NCBI Taxonomy" id="1440133"/>
    <lineage>
        <taxon>Eukaryota</taxon>
        <taxon>Fungi</taxon>
        <taxon>Fungi incertae sedis</taxon>
        <taxon>Mucoromycota</taxon>
        <taxon>Mortierellomycotina</taxon>
        <taxon>Mortierellomycetes</taxon>
        <taxon>Mortierellales</taxon>
        <taxon>Mortierellaceae</taxon>
        <taxon>Modicella</taxon>
    </lineage>
</organism>
<reference evidence="1" key="1">
    <citation type="journal article" date="2020" name="Fungal Divers.">
        <title>Resolving the Mortierellaceae phylogeny through synthesis of multi-gene phylogenetics and phylogenomics.</title>
        <authorList>
            <person name="Vandepol N."/>
            <person name="Liber J."/>
            <person name="Desiro A."/>
            <person name="Na H."/>
            <person name="Kennedy M."/>
            <person name="Barry K."/>
            <person name="Grigoriev I.V."/>
            <person name="Miller A.N."/>
            <person name="O'Donnell K."/>
            <person name="Stajich J.E."/>
            <person name="Bonito G."/>
        </authorList>
    </citation>
    <scope>NUCLEOTIDE SEQUENCE</scope>
    <source>
        <strain evidence="1">MES-2147</strain>
    </source>
</reference>
<dbReference type="AlphaFoldDB" id="A0A9P6LS85"/>
<evidence type="ECO:0000313" key="1">
    <source>
        <dbReference type="EMBL" id="KAF9928869.1"/>
    </source>
</evidence>
<gene>
    <name evidence="1" type="ORF">BGZ65_006063</name>
</gene>
<keyword evidence="2" id="KW-1185">Reference proteome</keyword>
<evidence type="ECO:0000313" key="2">
    <source>
        <dbReference type="Proteomes" id="UP000749646"/>
    </source>
</evidence>